<reference evidence="2" key="1">
    <citation type="submission" date="2017-10" db="EMBL/GenBank/DDBJ databases">
        <title>Rapid genome shrinkage in a self-fertile nematode reveals novel sperm competition proteins.</title>
        <authorList>
            <person name="Yin D."/>
            <person name="Schwarz E.M."/>
            <person name="Thomas C.G."/>
            <person name="Felde R.L."/>
            <person name="Korf I.F."/>
            <person name="Cutter A.D."/>
            <person name="Schartner C.M."/>
            <person name="Ralston E.J."/>
            <person name="Meyer B.J."/>
            <person name="Haag E.S."/>
        </authorList>
    </citation>
    <scope>NUCLEOTIDE SEQUENCE [LARGE SCALE GENOMIC DNA]</scope>
    <source>
        <strain evidence="2">JU1422</strain>
    </source>
</reference>
<proteinExistence type="predicted"/>
<accession>A0A2G5UJ43</accession>
<dbReference type="AlphaFoldDB" id="A0A2G5UJ43"/>
<dbReference type="Proteomes" id="UP000230233">
    <property type="component" value="Chromosome III"/>
</dbReference>
<dbReference type="EMBL" id="PDUG01000003">
    <property type="protein sequence ID" value="PIC39565.1"/>
    <property type="molecule type" value="Genomic_DNA"/>
</dbReference>
<evidence type="ECO:0000313" key="1">
    <source>
        <dbReference type="EMBL" id="PIC39565.1"/>
    </source>
</evidence>
<evidence type="ECO:0000313" key="2">
    <source>
        <dbReference type="Proteomes" id="UP000230233"/>
    </source>
</evidence>
<gene>
    <name evidence="1" type="primary">Cnig_chr_III.g11215</name>
    <name evidence="1" type="ORF">B9Z55_011215</name>
</gene>
<dbReference type="OrthoDB" id="5895219at2759"/>
<protein>
    <submittedName>
        <fullName evidence="1">Uncharacterized protein</fullName>
    </submittedName>
</protein>
<comment type="caution">
    <text evidence="1">The sequence shown here is derived from an EMBL/GenBank/DDBJ whole genome shotgun (WGS) entry which is preliminary data.</text>
</comment>
<sequence length="254" mass="31160">MLIAVIWSDREYEYDMDLYNFDQAYLKMRSLKWIFSKTTKNQRILHCKRIHKHLQAIINPINYDAMTDEELLKRFQSLETREAEVDKLFEYQDPYFYPWRCVFRACKRAKTALIEKYTSKRFLIMDRQKMQDTVKRFDEKQEYKRDLYNLKQAYEKMRPLAYIIQWTDKEERIDYIEEINEHIEAILKQKAPIDYDAMTYEKLVERYNFIKEKKAREQLFSWKPLINMCNSVKTACTESYESMKKKIGKNAQKQ</sequence>
<name>A0A2G5UJ43_9PELO</name>
<keyword evidence="2" id="KW-1185">Reference proteome</keyword>
<organism evidence="1 2">
    <name type="scientific">Caenorhabditis nigoni</name>
    <dbReference type="NCBI Taxonomy" id="1611254"/>
    <lineage>
        <taxon>Eukaryota</taxon>
        <taxon>Metazoa</taxon>
        <taxon>Ecdysozoa</taxon>
        <taxon>Nematoda</taxon>
        <taxon>Chromadorea</taxon>
        <taxon>Rhabditida</taxon>
        <taxon>Rhabditina</taxon>
        <taxon>Rhabditomorpha</taxon>
        <taxon>Rhabditoidea</taxon>
        <taxon>Rhabditidae</taxon>
        <taxon>Peloderinae</taxon>
        <taxon>Caenorhabditis</taxon>
    </lineage>
</organism>